<keyword evidence="2" id="KW-1185">Reference proteome</keyword>
<gene>
    <name evidence="1" type="ORF">EDD55_109107</name>
</gene>
<accession>A0A4R3J7R6</accession>
<sequence>MQCANPVAREEGAVALENVPPRFPHRLFISDFVALLKLKCVTVCVDCRMLQTTVTVLLRRKFLASLKYRAIIGAYKYIALISI</sequence>
<comment type="caution">
    <text evidence="1">The sequence shown here is derived from an EMBL/GenBank/DDBJ whole genome shotgun (WGS) entry which is preliminary data.</text>
</comment>
<dbReference type="EMBL" id="SLZW01000009">
    <property type="protein sequence ID" value="TCS60946.1"/>
    <property type="molecule type" value="Genomic_DNA"/>
</dbReference>
<proteinExistence type="predicted"/>
<evidence type="ECO:0000313" key="2">
    <source>
        <dbReference type="Proteomes" id="UP000295304"/>
    </source>
</evidence>
<organism evidence="1 2">
    <name type="scientific">Varunaivibrio sulfuroxidans</name>
    <dbReference type="NCBI Taxonomy" id="1773489"/>
    <lineage>
        <taxon>Bacteria</taxon>
        <taxon>Pseudomonadati</taxon>
        <taxon>Pseudomonadota</taxon>
        <taxon>Alphaproteobacteria</taxon>
        <taxon>Rhodospirillales</taxon>
        <taxon>Magnetovibrionaceae</taxon>
        <taxon>Varunaivibrio</taxon>
    </lineage>
</organism>
<evidence type="ECO:0000313" key="1">
    <source>
        <dbReference type="EMBL" id="TCS60946.1"/>
    </source>
</evidence>
<name>A0A4R3J7R6_9PROT</name>
<dbReference type="AlphaFoldDB" id="A0A4R3J7R6"/>
<reference evidence="1 2" key="1">
    <citation type="submission" date="2019-03" db="EMBL/GenBank/DDBJ databases">
        <title>Genomic Encyclopedia of Type Strains, Phase IV (KMG-IV): sequencing the most valuable type-strain genomes for metagenomic binning, comparative biology and taxonomic classification.</title>
        <authorList>
            <person name="Goeker M."/>
        </authorList>
    </citation>
    <scope>NUCLEOTIDE SEQUENCE [LARGE SCALE GENOMIC DNA]</scope>
    <source>
        <strain evidence="1 2">DSM 101688</strain>
    </source>
</reference>
<dbReference type="Proteomes" id="UP000295304">
    <property type="component" value="Unassembled WGS sequence"/>
</dbReference>
<protein>
    <submittedName>
        <fullName evidence="1">Uncharacterized protein</fullName>
    </submittedName>
</protein>